<protein>
    <submittedName>
        <fullName evidence="3">Uncharacterized protein</fullName>
    </submittedName>
</protein>
<keyword evidence="2" id="KW-0732">Signal</keyword>
<sequence>MASAAVTAVTSVAALAMLGGLALQPGAITDQWIDKVNKQGYAWTSTVSGLESYPGAPTDANKSHRAVQRAKPLPGMRALAGGCPQAGDADHLVRPSRSRRG</sequence>
<accession>A0ABY9RY33</accession>
<reference evidence="3 4" key="1">
    <citation type="submission" date="2023-09" db="EMBL/GenBank/DDBJ databases">
        <title>Complete genome of Streptomyces roseicoloratus T14.</title>
        <authorList>
            <person name="Bashizi T."/>
            <person name="Kim M.-J."/>
            <person name="Lee G."/>
            <person name="Tagele S.B."/>
            <person name="Shin J.-H."/>
        </authorList>
    </citation>
    <scope>NUCLEOTIDE SEQUENCE [LARGE SCALE GENOMIC DNA]</scope>
    <source>
        <strain evidence="3 4">T14</strain>
    </source>
</reference>
<evidence type="ECO:0000256" key="1">
    <source>
        <dbReference type="SAM" id="MobiDB-lite"/>
    </source>
</evidence>
<evidence type="ECO:0000256" key="2">
    <source>
        <dbReference type="SAM" id="SignalP"/>
    </source>
</evidence>
<feature type="region of interest" description="Disordered" evidence="1">
    <location>
        <begin position="81"/>
        <end position="101"/>
    </location>
</feature>
<dbReference type="RefSeq" id="WP_309548661.1">
    <property type="nucleotide sequence ID" value="NZ_CP133762.1"/>
</dbReference>
<feature type="signal peptide" evidence="2">
    <location>
        <begin position="1"/>
        <end position="22"/>
    </location>
</feature>
<dbReference type="EMBL" id="CP133762">
    <property type="protein sequence ID" value="WMX45810.1"/>
    <property type="molecule type" value="Genomic_DNA"/>
</dbReference>
<dbReference type="Proteomes" id="UP001250858">
    <property type="component" value="Chromosome"/>
</dbReference>
<evidence type="ECO:0000313" key="4">
    <source>
        <dbReference type="Proteomes" id="UP001250858"/>
    </source>
</evidence>
<evidence type="ECO:0000313" key="3">
    <source>
        <dbReference type="EMBL" id="WMX45810.1"/>
    </source>
</evidence>
<name>A0ABY9RY33_9ACTN</name>
<organism evidence="3 4">
    <name type="scientific">Streptomyces roseicoloratus</name>
    <dbReference type="NCBI Taxonomy" id="2508722"/>
    <lineage>
        <taxon>Bacteria</taxon>
        <taxon>Bacillati</taxon>
        <taxon>Actinomycetota</taxon>
        <taxon>Actinomycetes</taxon>
        <taxon>Kitasatosporales</taxon>
        <taxon>Streptomycetaceae</taxon>
        <taxon>Streptomyces</taxon>
    </lineage>
</organism>
<proteinExistence type="predicted"/>
<feature type="chain" id="PRO_5045544829" evidence="2">
    <location>
        <begin position="23"/>
        <end position="101"/>
    </location>
</feature>
<gene>
    <name evidence="3" type="ORF">RGF97_14405</name>
</gene>
<keyword evidence="4" id="KW-1185">Reference proteome</keyword>